<organism evidence="2 3">
    <name type="scientific">Paradesertivirga mongoliensis</name>
    <dbReference type="NCBI Taxonomy" id="2100740"/>
    <lineage>
        <taxon>Bacteria</taxon>
        <taxon>Pseudomonadati</taxon>
        <taxon>Bacteroidota</taxon>
        <taxon>Sphingobacteriia</taxon>
        <taxon>Sphingobacteriales</taxon>
        <taxon>Sphingobacteriaceae</taxon>
        <taxon>Paradesertivirga</taxon>
    </lineage>
</organism>
<keyword evidence="1" id="KW-0812">Transmembrane</keyword>
<feature type="transmembrane region" description="Helical" evidence="1">
    <location>
        <begin position="85"/>
        <end position="103"/>
    </location>
</feature>
<keyword evidence="1" id="KW-1133">Transmembrane helix</keyword>
<keyword evidence="1" id="KW-0472">Membrane</keyword>
<feature type="transmembrane region" description="Helical" evidence="1">
    <location>
        <begin position="32"/>
        <end position="51"/>
    </location>
</feature>
<gene>
    <name evidence="2" type="ORF">ACFSJU_00855</name>
</gene>
<sequence length="169" mass="18932">MANKESSQRPIAAVMAEHDRMHQTPVNKTLQWVYIPLLTFGLLGMIWAIPFPHLDFLGKYNGFVNWASFVIAFSIYYYYTLSPVLSYGILLMIFASSAAIVGLEKLHSNHNWPSLGIVCAGIFFVGLVFQLIGFSKEAKIPSFAAYIKSILTNPIALMYLVFKKAGFRG</sequence>
<evidence type="ECO:0008006" key="4">
    <source>
        <dbReference type="Google" id="ProtNLM"/>
    </source>
</evidence>
<dbReference type="Proteomes" id="UP001597387">
    <property type="component" value="Unassembled WGS sequence"/>
</dbReference>
<evidence type="ECO:0000313" key="2">
    <source>
        <dbReference type="EMBL" id="MFD2160923.1"/>
    </source>
</evidence>
<proteinExistence type="predicted"/>
<dbReference type="EMBL" id="JBHUHZ010000001">
    <property type="protein sequence ID" value="MFD2160923.1"/>
    <property type="molecule type" value="Genomic_DNA"/>
</dbReference>
<evidence type="ECO:0000256" key="1">
    <source>
        <dbReference type="SAM" id="Phobius"/>
    </source>
</evidence>
<feature type="transmembrane region" description="Helical" evidence="1">
    <location>
        <begin position="63"/>
        <end position="79"/>
    </location>
</feature>
<feature type="transmembrane region" description="Helical" evidence="1">
    <location>
        <begin position="140"/>
        <end position="162"/>
    </location>
</feature>
<accession>A0ABW4ZFW5</accession>
<keyword evidence="3" id="KW-1185">Reference proteome</keyword>
<protein>
    <recommendedName>
        <fullName evidence="4">DUF962 domain-containing protein</fullName>
    </recommendedName>
</protein>
<evidence type="ECO:0000313" key="3">
    <source>
        <dbReference type="Proteomes" id="UP001597387"/>
    </source>
</evidence>
<feature type="transmembrane region" description="Helical" evidence="1">
    <location>
        <begin position="115"/>
        <end position="134"/>
    </location>
</feature>
<dbReference type="RefSeq" id="WP_255905167.1">
    <property type="nucleotide sequence ID" value="NZ_JAFMZO010000005.1"/>
</dbReference>
<reference evidence="3" key="1">
    <citation type="journal article" date="2019" name="Int. J. Syst. Evol. Microbiol.">
        <title>The Global Catalogue of Microorganisms (GCM) 10K type strain sequencing project: providing services to taxonomists for standard genome sequencing and annotation.</title>
        <authorList>
            <consortium name="The Broad Institute Genomics Platform"/>
            <consortium name="The Broad Institute Genome Sequencing Center for Infectious Disease"/>
            <person name="Wu L."/>
            <person name="Ma J."/>
        </authorList>
    </citation>
    <scope>NUCLEOTIDE SEQUENCE [LARGE SCALE GENOMIC DNA]</scope>
    <source>
        <strain evidence="3">KCTC 42217</strain>
    </source>
</reference>
<comment type="caution">
    <text evidence="2">The sequence shown here is derived from an EMBL/GenBank/DDBJ whole genome shotgun (WGS) entry which is preliminary data.</text>
</comment>
<name>A0ABW4ZFW5_9SPHI</name>